<dbReference type="SMART" id="SM00225">
    <property type="entry name" value="BTB"/>
    <property type="match status" value="1"/>
</dbReference>
<gene>
    <name evidence="3" type="primary">ga14672</name>
    <name evidence="3" type="ORF">PR202_ga14672</name>
</gene>
<dbReference type="InterPro" id="IPR045005">
    <property type="entry name" value="BPM1-6"/>
</dbReference>
<evidence type="ECO:0000313" key="3">
    <source>
        <dbReference type="EMBL" id="GJM97723.1"/>
    </source>
</evidence>
<dbReference type="EMBL" id="BQKI01000007">
    <property type="protein sequence ID" value="GJM97723.1"/>
    <property type="molecule type" value="Genomic_DNA"/>
</dbReference>
<dbReference type="PANTHER" id="PTHR26379:SF191">
    <property type="entry name" value="OS06G0251200 PROTEIN"/>
    <property type="match status" value="1"/>
</dbReference>
<evidence type="ECO:0000256" key="1">
    <source>
        <dbReference type="ARBA" id="ARBA00004906"/>
    </source>
</evidence>
<comment type="pathway">
    <text evidence="1">Protein modification; protein ubiquitination.</text>
</comment>
<dbReference type="InterPro" id="IPR011333">
    <property type="entry name" value="SKP1/BTB/POZ_sf"/>
</dbReference>
<accession>A0AAV5CI31</accession>
<keyword evidence="4" id="KW-1185">Reference proteome</keyword>
<reference evidence="3" key="1">
    <citation type="journal article" date="2018" name="DNA Res.">
        <title>Multiple hybrid de novo genome assembly of finger millet, an orphan allotetraploid crop.</title>
        <authorList>
            <person name="Hatakeyama M."/>
            <person name="Aluri S."/>
            <person name="Balachadran M.T."/>
            <person name="Sivarajan S.R."/>
            <person name="Patrignani A."/>
            <person name="Gruter S."/>
            <person name="Poveda L."/>
            <person name="Shimizu-Inatsugi R."/>
            <person name="Baeten J."/>
            <person name="Francoijs K.J."/>
            <person name="Nataraja K.N."/>
            <person name="Reddy Y.A.N."/>
            <person name="Phadnis S."/>
            <person name="Ravikumar R.L."/>
            <person name="Schlapbach R."/>
            <person name="Sreeman S.M."/>
            <person name="Shimizu K.K."/>
        </authorList>
    </citation>
    <scope>NUCLEOTIDE SEQUENCE</scope>
</reference>
<feature type="domain" description="BTB" evidence="2">
    <location>
        <begin position="100"/>
        <end position="167"/>
    </location>
</feature>
<dbReference type="PROSITE" id="PS50097">
    <property type="entry name" value="BTB"/>
    <property type="match status" value="1"/>
</dbReference>
<dbReference type="GO" id="GO:0016567">
    <property type="term" value="P:protein ubiquitination"/>
    <property type="evidence" value="ECO:0007669"/>
    <property type="project" value="InterPro"/>
</dbReference>
<dbReference type="PANTHER" id="PTHR26379">
    <property type="entry name" value="BTB/POZ AND MATH DOMAIN-CONTAINING PROTEIN 1"/>
    <property type="match status" value="1"/>
</dbReference>
<dbReference type="AlphaFoldDB" id="A0AAV5CI31"/>
<dbReference type="Proteomes" id="UP001054889">
    <property type="component" value="Unassembled WGS sequence"/>
</dbReference>
<proteinExistence type="predicted"/>
<reference evidence="3" key="2">
    <citation type="submission" date="2021-12" db="EMBL/GenBank/DDBJ databases">
        <title>Resequencing data analysis of finger millet.</title>
        <authorList>
            <person name="Hatakeyama M."/>
            <person name="Aluri S."/>
            <person name="Balachadran M.T."/>
            <person name="Sivarajan S.R."/>
            <person name="Poveda L."/>
            <person name="Shimizu-Inatsugi R."/>
            <person name="Schlapbach R."/>
            <person name="Sreeman S.M."/>
            <person name="Shimizu K.K."/>
        </authorList>
    </citation>
    <scope>NUCLEOTIDE SEQUENCE</scope>
</reference>
<organism evidence="3 4">
    <name type="scientific">Eleusine coracana subsp. coracana</name>
    <dbReference type="NCBI Taxonomy" id="191504"/>
    <lineage>
        <taxon>Eukaryota</taxon>
        <taxon>Viridiplantae</taxon>
        <taxon>Streptophyta</taxon>
        <taxon>Embryophyta</taxon>
        <taxon>Tracheophyta</taxon>
        <taxon>Spermatophyta</taxon>
        <taxon>Magnoliopsida</taxon>
        <taxon>Liliopsida</taxon>
        <taxon>Poales</taxon>
        <taxon>Poaceae</taxon>
        <taxon>PACMAD clade</taxon>
        <taxon>Chloridoideae</taxon>
        <taxon>Cynodonteae</taxon>
        <taxon>Eleusininae</taxon>
        <taxon>Eleusine</taxon>
    </lineage>
</organism>
<protein>
    <recommendedName>
        <fullName evidence="2">BTB domain-containing protein</fullName>
    </recommendedName>
</protein>
<dbReference type="Pfam" id="PF00651">
    <property type="entry name" value="BTB"/>
    <property type="match status" value="1"/>
</dbReference>
<name>A0AAV5CI31_ELECO</name>
<evidence type="ECO:0000313" key="4">
    <source>
        <dbReference type="Proteomes" id="UP001054889"/>
    </source>
</evidence>
<dbReference type="Gene3D" id="3.30.710.10">
    <property type="entry name" value="Potassium Channel Kv1.1, Chain A"/>
    <property type="match status" value="1"/>
</dbReference>
<evidence type="ECO:0000259" key="2">
    <source>
        <dbReference type="PROSITE" id="PS50097"/>
    </source>
</evidence>
<comment type="caution">
    <text evidence="3">The sequence shown here is derived from an EMBL/GenBank/DDBJ whole genome shotgun (WGS) entry which is preliminary data.</text>
</comment>
<sequence>MDSDEVFKPRTWSIGGYVWEVQVLPNKRFRGAYNNLEDCIALNLYLHSYLKDDAFVVECAIKVLRELTDKTAARRPANDLVPSSGLNHHLGDLLAKGTGADVTFQVCEESFTAHKVILASRSPVFMAEFFGHMKEKRSQCIEINDMEAAVFGAMLRFIYTDSAPAALDQQKEGMALAQHLLVAADRYAIDRLKLICEDKLYDGVDVQTAAATLALAEQHSCA</sequence>
<dbReference type="InterPro" id="IPR000210">
    <property type="entry name" value="BTB/POZ_dom"/>
</dbReference>
<dbReference type="SUPFAM" id="SSF54695">
    <property type="entry name" value="POZ domain"/>
    <property type="match status" value="1"/>
</dbReference>